<dbReference type="Gene3D" id="3.90.180.10">
    <property type="entry name" value="Medium-chain alcohol dehydrogenases, catalytic domain"/>
    <property type="match status" value="1"/>
</dbReference>
<dbReference type="InterPro" id="IPR002328">
    <property type="entry name" value="ADH_Zn_CS"/>
</dbReference>
<dbReference type="GO" id="GO:0016616">
    <property type="term" value="F:oxidoreductase activity, acting on the CH-OH group of donors, NAD or NADP as acceptor"/>
    <property type="evidence" value="ECO:0007669"/>
    <property type="project" value="InterPro"/>
</dbReference>
<comment type="caution">
    <text evidence="8">The sequence shown here is derived from an EMBL/GenBank/DDBJ whole genome shotgun (WGS) entry which is preliminary data.</text>
</comment>
<evidence type="ECO:0000256" key="4">
    <source>
        <dbReference type="ARBA" id="ARBA00023002"/>
    </source>
</evidence>
<keyword evidence="4" id="KW-0560">Oxidoreductase</keyword>
<dbReference type="InterPro" id="IPR013149">
    <property type="entry name" value="ADH-like_C"/>
</dbReference>
<dbReference type="PANTHER" id="PTHR42683">
    <property type="entry name" value="ALDEHYDE REDUCTASE"/>
    <property type="match status" value="1"/>
</dbReference>
<keyword evidence="3 5" id="KW-0862">Zinc</keyword>
<name>A0AA36ITI4_9DINO</name>
<evidence type="ECO:0000256" key="5">
    <source>
        <dbReference type="RuleBase" id="RU361277"/>
    </source>
</evidence>
<dbReference type="Pfam" id="PF08240">
    <property type="entry name" value="ADH_N"/>
    <property type="match status" value="1"/>
</dbReference>
<evidence type="ECO:0000313" key="8">
    <source>
        <dbReference type="EMBL" id="CAJ1393371.1"/>
    </source>
</evidence>
<feature type="non-terminal residue" evidence="8">
    <location>
        <position position="1"/>
    </location>
</feature>
<dbReference type="AlphaFoldDB" id="A0AA36ITI4"/>
<dbReference type="Pfam" id="PF00107">
    <property type="entry name" value="ADH_zinc_N"/>
    <property type="match status" value="1"/>
</dbReference>
<dbReference type="InterPro" id="IPR013154">
    <property type="entry name" value="ADH-like_N"/>
</dbReference>
<dbReference type="SUPFAM" id="SSF51735">
    <property type="entry name" value="NAD(P)-binding Rossmann-fold domains"/>
    <property type="match status" value="1"/>
</dbReference>
<comment type="cofactor">
    <cofactor evidence="1 5">
        <name>Zn(2+)</name>
        <dbReference type="ChEBI" id="CHEBI:29105"/>
    </cofactor>
</comment>
<organism evidence="8 9">
    <name type="scientific">Effrenium voratum</name>
    <dbReference type="NCBI Taxonomy" id="2562239"/>
    <lineage>
        <taxon>Eukaryota</taxon>
        <taxon>Sar</taxon>
        <taxon>Alveolata</taxon>
        <taxon>Dinophyceae</taxon>
        <taxon>Suessiales</taxon>
        <taxon>Symbiodiniaceae</taxon>
        <taxon>Effrenium</taxon>
    </lineage>
</organism>
<dbReference type="Proteomes" id="UP001178507">
    <property type="component" value="Unassembled WGS sequence"/>
</dbReference>
<dbReference type="InterPro" id="IPR011032">
    <property type="entry name" value="GroES-like_sf"/>
</dbReference>
<evidence type="ECO:0000259" key="7">
    <source>
        <dbReference type="Pfam" id="PF08240"/>
    </source>
</evidence>
<evidence type="ECO:0000313" key="9">
    <source>
        <dbReference type="Proteomes" id="UP001178507"/>
    </source>
</evidence>
<reference evidence="8" key="1">
    <citation type="submission" date="2023-08" db="EMBL/GenBank/DDBJ databases">
        <authorList>
            <person name="Chen Y."/>
            <person name="Shah S."/>
            <person name="Dougan E. K."/>
            <person name="Thang M."/>
            <person name="Chan C."/>
        </authorList>
    </citation>
    <scope>NUCLEOTIDE SEQUENCE</scope>
</reference>
<sequence>MEPVQIMAMACNDKCCDFKPVKLQRRPVGDFDVLVNLKYCGVCHTDVDAAAAKSTFLPIMKCKYPCVPGHELAGVVEKVGAKVTKFQVGDQLGVGCLVDSCLECAACRAGEEENCQRAVFTYQSDDWSGRAAPYPATRTVDGQVEKSPLLGGYSTKIVVHEYFAVKIPGSFPLEYAGPVMCSGITMYSPLRRYGATVGTHVGIVGLGGLGVMGIKLAKQLGCVVTAISRSEAKKELATRAGADHYLATAAASQMEAARNSLDIILDTIPTDHDISPYRSLLASQASKLVILGINANFTGAFVARKLLGNICRVQISGIGGIAATQEVIELCDQAEPKILPEIKIMPVHELNSIFECLAETARGLGICYWMLPTTRASGMCWTSARWTSPQPRSAPRRPRRWQRLPCSCRCRARCSAQHRSFPRSAQQAAAFTASPVGCFCPSRWALAPSNPSSR</sequence>
<dbReference type="GO" id="GO:0008270">
    <property type="term" value="F:zinc ion binding"/>
    <property type="evidence" value="ECO:0007669"/>
    <property type="project" value="InterPro"/>
</dbReference>
<keyword evidence="2 5" id="KW-0479">Metal-binding</keyword>
<evidence type="ECO:0000256" key="2">
    <source>
        <dbReference type="ARBA" id="ARBA00022723"/>
    </source>
</evidence>
<comment type="similarity">
    <text evidence="5">Belongs to the zinc-containing alcohol dehydrogenase family.</text>
</comment>
<feature type="domain" description="Alcohol dehydrogenase-like C-terminal" evidence="6">
    <location>
        <begin position="208"/>
        <end position="331"/>
    </location>
</feature>
<keyword evidence="9" id="KW-1185">Reference proteome</keyword>
<feature type="domain" description="Alcohol dehydrogenase-like N-terminal" evidence="7">
    <location>
        <begin position="30"/>
        <end position="168"/>
    </location>
</feature>
<dbReference type="FunFam" id="3.40.50.720:FF:000022">
    <property type="entry name" value="Cinnamyl alcohol dehydrogenase"/>
    <property type="match status" value="1"/>
</dbReference>
<dbReference type="EMBL" id="CAUJNA010002552">
    <property type="protein sequence ID" value="CAJ1393371.1"/>
    <property type="molecule type" value="Genomic_DNA"/>
</dbReference>
<evidence type="ECO:0000256" key="1">
    <source>
        <dbReference type="ARBA" id="ARBA00001947"/>
    </source>
</evidence>
<dbReference type="Gene3D" id="3.40.50.720">
    <property type="entry name" value="NAD(P)-binding Rossmann-like Domain"/>
    <property type="match status" value="1"/>
</dbReference>
<gene>
    <name evidence="8" type="ORF">EVOR1521_LOCUS18250</name>
</gene>
<dbReference type="InterPro" id="IPR047109">
    <property type="entry name" value="CAD-like"/>
</dbReference>
<dbReference type="CDD" id="cd05283">
    <property type="entry name" value="CAD1"/>
    <property type="match status" value="1"/>
</dbReference>
<accession>A0AA36ITI4</accession>
<proteinExistence type="inferred from homology"/>
<dbReference type="SUPFAM" id="SSF50129">
    <property type="entry name" value="GroES-like"/>
    <property type="match status" value="1"/>
</dbReference>
<dbReference type="PROSITE" id="PS00059">
    <property type="entry name" value="ADH_ZINC"/>
    <property type="match status" value="1"/>
</dbReference>
<evidence type="ECO:0000256" key="3">
    <source>
        <dbReference type="ARBA" id="ARBA00022833"/>
    </source>
</evidence>
<evidence type="ECO:0000259" key="6">
    <source>
        <dbReference type="Pfam" id="PF00107"/>
    </source>
</evidence>
<evidence type="ECO:0008006" key="10">
    <source>
        <dbReference type="Google" id="ProtNLM"/>
    </source>
</evidence>
<protein>
    <recommendedName>
        <fullName evidence="10">Enoyl reductase (ER) domain-containing protein</fullName>
    </recommendedName>
</protein>
<dbReference type="InterPro" id="IPR036291">
    <property type="entry name" value="NAD(P)-bd_dom_sf"/>
</dbReference>